<evidence type="ECO:0000256" key="1">
    <source>
        <dbReference type="SAM" id="MobiDB-lite"/>
    </source>
</evidence>
<accession>A0A9J8CVC3</accession>
<feature type="region of interest" description="Disordered" evidence="1">
    <location>
        <begin position="42"/>
        <end position="77"/>
    </location>
</feature>
<keyword evidence="3" id="KW-1185">Reference proteome</keyword>
<evidence type="ECO:0000313" key="2">
    <source>
        <dbReference type="Ensembl" id="ENSCCRP00000169761.1"/>
    </source>
</evidence>
<dbReference type="SUPFAM" id="SSF47823">
    <property type="entry name" value="lambda integrase-like, N-terminal domain"/>
    <property type="match status" value="1"/>
</dbReference>
<name>A0A9J8CVC3_CYPCA</name>
<feature type="compositionally biased region" description="Basic and acidic residues" evidence="1">
    <location>
        <begin position="42"/>
        <end position="55"/>
    </location>
</feature>
<proteinExistence type="predicted"/>
<feature type="compositionally biased region" description="Low complexity" evidence="1">
    <location>
        <begin position="191"/>
        <end position="202"/>
    </location>
</feature>
<reference evidence="2" key="1">
    <citation type="submission" date="2025-08" db="UniProtKB">
        <authorList>
            <consortium name="Ensembl"/>
        </authorList>
    </citation>
    <scope>IDENTIFICATION</scope>
</reference>
<feature type="compositionally biased region" description="Basic and acidic residues" evidence="1">
    <location>
        <begin position="65"/>
        <end position="77"/>
    </location>
</feature>
<sequence length="385" mass="41830">MDGTGCPAWYGLQKESDLHRHVQQGLGRAVRRETRFWPMVKRGEQASHQLPRDDCSSTSLPELPVRPKEPPRAGQIRQHDSGLLHKSPGWAVIDASLQVNVTTAGMDPEQLGVPESSASTRQTEQGRGYAVKKRSLLRRVEAPPADSSEDMGHLWQSGNRPLRLKRQLSLPNIFFQDRGCVIPGLAQPSSLRFSSGSSDSPSNQAGQGPEMQGSSCSPTLGKSALDSRPVTDADCGPMAHSSETGPPFSGGRNDLASAPRDVVSAPLVARREPTGLPERVLNTISQARPQSTRRLYASKWSVFSTWCSDHATIAASHALIAGQSVGRNDLVVRFMRGARRLHPPCPPTVPSWDLPMVLRALKRAPFEPLQSIGLKALSLKTALLH</sequence>
<feature type="region of interest" description="Disordered" evidence="1">
    <location>
        <begin position="107"/>
        <end position="154"/>
    </location>
</feature>
<feature type="compositionally biased region" description="Polar residues" evidence="1">
    <location>
        <begin position="116"/>
        <end position="125"/>
    </location>
</feature>
<dbReference type="GeneTree" id="ENSGT01150000287719"/>
<dbReference type="PANTHER" id="PTHR33066">
    <property type="entry name" value="INTEGRASE_SAM-LIKE_N DOMAIN-CONTAINING PROTEIN"/>
    <property type="match status" value="1"/>
</dbReference>
<organism evidence="2 3">
    <name type="scientific">Cyprinus carpio carpio</name>
    <dbReference type="NCBI Taxonomy" id="630221"/>
    <lineage>
        <taxon>Eukaryota</taxon>
        <taxon>Metazoa</taxon>
        <taxon>Chordata</taxon>
        <taxon>Craniata</taxon>
        <taxon>Vertebrata</taxon>
        <taxon>Euteleostomi</taxon>
        <taxon>Actinopterygii</taxon>
        <taxon>Neopterygii</taxon>
        <taxon>Teleostei</taxon>
        <taxon>Ostariophysi</taxon>
        <taxon>Cypriniformes</taxon>
        <taxon>Cyprinidae</taxon>
        <taxon>Cyprininae</taxon>
        <taxon>Cyprinus</taxon>
    </lineage>
</organism>
<dbReference type="OMA" id="LAIEWRI"/>
<reference evidence="2" key="2">
    <citation type="submission" date="2025-09" db="UniProtKB">
        <authorList>
            <consortium name="Ensembl"/>
        </authorList>
    </citation>
    <scope>IDENTIFICATION</scope>
</reference>
<protein>
    <submittedName>
        <fullName evidence="2">Uncharacterized protein</fullName>
    </submittedName>
</protein>
<dbReference type="AlphaFoldDB" id="A0A9J8CVC3"/>
<evidence type="ECO:0000313" key="3">
    <source>
        <dbReference type="Proteomes" id="UP001108240"/>
    </source>
</evidence>
<dbReference type="Proteomes" id="UP001108240">
    <property type="component" value="Unplaced"/>
</dbReference>
<feature type="region of interest" description="Disordered" evidence="1">
    <location>
        <begin position="191"/>
        <end position="257"/>
    </location>
</feature>
<dbReference type="PANTHER" id="PTHR33066:SF2">
    <property type="entry name" value="FILAGGRIN-2-LIKE"/>
    <property type="match status" value="1"/>
</dbReference>
<dbReference type="Ensembl" id="ENSCCRT00000154841.1">
    <property type="protein sequence ID" value="ENSCCRP00000169761.1"/>
    <property type="gene ID" value="ENSCCRG00000062614.1"/>
</dbReference>